<feature type="region of interest" description="Disordered" evidence="1">
    <location>
        <begin position="142"/>
        <end position="161"/>
    </location>
</feature>
<dbReference type="GO" id="GO:0070822">
    <property type="term" value="C:Sin3-type complex"/>
    <property type="evidence" value="ECO:0007669"/>
    <property type="project" value="TreeGrafter"/>
</dbReference>
<feature type="region of interest" description="Disordered" evidence="1">
    <location>
        <begin position="725"/>
        <end position="753"/>
    </location>
</feature>
<dbReference type="PANTHER" id="PTHR13422">
    <property type="entry name" value="SIN3-HDAC COMPLEX-ASSOCIATED FACTOR"/>
    <property type="match status" value="1"/>
</dbReference>
<accession>W8B4U7</accession>
<evidence type="ECO:0000256" key="1">
    <source>
        <dbReference type="SAM" id="MobiDB-lite"/>
    </source>
</evidence>
<feature type="compositionally biased region" description="Low complexity" evidence="1">
    <location>
        <begin position="725"/>
        <end position="752"/>
    </location>
</feature>
<evidence type="ECO:0000313" key="2">
    <source>
        <dbReference type="EMBL" id="JAB96175.1"/>
    </source>
</evidence>
<dbReference type="GO" id="GO:0030336">
    <property type="term" value="P:negative regulation of cell migration"/>
    <property type="evidence" value="ECO:0007669"/>
    <property type="project" value="TreeGrafter"/>
</dbReference>
<feature type="region of interest" description="Disordered" evidence="1">
    <location>
        <begin position="85"/>
        <end position="116"/>
    </location>
</feature>
<feature type="compositionally biased region" description="Polar residues" evidence="1">
    <location>
        <begin position="190"/>
        <end position="205"/>
    </location>
</feature>
<protein>
    <submittedName>
        <fullName evidence="2">Protein FAM60A</fullName>
    </submittedName>
</protein>
<feature type="region of interest" description="Disordered" evidence="1">
    <location>
        <begin position="167"/>
        <end position="239"/>
    </location>
</feature>
<name>W8B4U7_CERCA</name>
<dbReference type="Pfam" id="PF15396">
    <property type="entry name" value="FAM60A"/>
    <property type="match status" value="1"/>
</dbReference>
<sequence>MFSFHKPRVYRSTDGCCICRAKSSSSRFTDSRKYEQDSMKCFDLKYPRHGEICNACVLLVKRFKRLPIGSTRHWGHVVDARAGPGTKSITKHKKIRDDSENMSSSSATTGPNVRRTQNSKSLITEKFSKIFKKNKKSKIITSSGVEKKSGGVCKRSPASWDEQNMLASTHDSMESDYEDASGEGNDKRNINNNSTSVQFQTQTRASAYRASRKGTDSGNSSHLVFRKSPLKTGSKRRKCMPPMRNRAALKMNNDKVQFFDLTEWQERKTCCGIMYVCPSLADTILLDSGKFQVCSEHKRAKNLQTENSPTVPQEEQQSIPQKTIIATLPAVVQLSAAPSVAVVCPPPLANPVNVVKSNTTPVLKKHHLFFKRQSERFPQADLAMSNSIMNTSNKTEALVTPASNPVLNKNNTTTYSSSISHMSAKSNASFSSTIISTPLPLSINTANISAISSISSPSATSVSAAQMPRHSTAKVTTISPPLPVTVTATAGNAFVGGNRVLHKIKTGKILKNSLEKVSIMPSAGIVTTAAIERIKATDLQEIKPVMRNVPKSYVLTKPTTSGLNHPGQQIAQYYSAGSSPTSTCSNSSLISSSSATAAPKFSDNSSDSGFDENLQERKSASPLQEDTEKKLATRAVISNVHTMFLSSGDPKVVQSQNMMLGKSDITPKSLQNRKQQMTVMPANNSGTMQQLYQQQANTSAARLGSVATASLRISPVINPISVGNSAGSSSSNLGSQNKTATPPTTSSSSSSSRAIYNNNTIQHENGVTTIVPASSLAASSQTAAMNALAPSTVTITPAPTHHNLGNGRGTGAALSLTKKLTTSGVGVNLITTGGNNQSNILHTVANHTSAHLINHNSALLQQQQHLHQQQLHLQHHHSTTSNLNQKIILLKTAGGASKYNNLANINSGSSSNNIKITNVSTPITASPPNTGISKN</sequence>
<feature type="compositionally biased region" description="Polar residues" evidence="1">
    <location>
        <begin position="101"/>
        <end position="116"/>
    </location>
</feature>
<dbReference type="InterPro" id="IPR026065">
    <property type="entry name" value="FAM60A"/>
</dbReference>
<dbReference type="EMBL" id="GAMC01010381">
    <property type="protein sequence ID" value="JAB96174.1"/>
    <property type="molecule type" value="mRNA"/>
</dbReference>
<dbReference type="EMBL" id="GAMC01010380">
    <property type="protein sequence ID" value="JAB96175.1"/>
    <property type="molecule type" value="mRNA"/>
</dbReference>
<dbReference type="AlphaFoldDB" id="W8B4U7"/>
<reference evidence="2" key="1">
    <citation type="submission" date="2013-07" db="EMBL/GenBank/DDBJ databases">
        <authorList>
            <person name="Geib S."/>
        </authorList>
    </citation>
    <scope>NUCLEOTIDE SEQUENCE</scope>
</reference>
<dbReference type="PANTHER" id="PTHR13422:SF12">
    <property type="entry name" value="SIN3-HDAC COMPLEX-ASSOCIATED FACTOR"/>
    <property type="match status" value="1"/>
</dbReference>
<organism evidence="2">
    <name type="scientific">Ceratitis capitata</name>
    <name type="common">Mediterranean fruit fly</name>
    <name type="synonym">Tephritis capitata</name>
    <dbReference type="NCBI Taxonomy" id="7213"/>
    <lineage>
        <taxon>Eukaryota</taxon>
        <taxon>Metazoa</taxon>
        <taxon>Ecdysozoa</taxon>
        <taxon>Arthropoda</taxon>
        <taxon>Hexapoda</taxon>
        <taxon>Insecta</taxon>
        <taxon>Pterygota</taxon>
        <taxon>Neoptera</taxon>
        <taxon>Endopterygota</taxon>
        <taxon>Diptera</taxon>
        <taxon>Brachycera</taxon>
        <taxon>Muscomorpha</taxon>
        <taxon>Tephritoidea</taxon>
        <taxon>Tephritidae</taxon>
        <taxon>Ceratitis</taxon>
        <taxon>Ceratitis</taxon>
    </lineage>
</organism>
<reference evidence="2" key="2">
    <citation type="journal article" date="2014" name="BMC Genomics">
        <title>A genomic perspective to assessing quality of mass-reared SIT flies used in Mediterranean fruit fly (Ceratitis capitata) eradication in California.</title>
        <authorList>
            <person name="Calla B."/>
            <person name="Hall B."/>
            <person name="Hou S."/>
            <person name="Geib S.M."/>
        </authorList>
    </citation>
    <scope>NUCLEOTIDE SEQUENCE</scope>
</reference>
<dbReference type="OrthoDB" id="10023333at2759"/>
<feature type="compositionally biased region" description="Basic residues" evidence="1">
    <location>
        <begin position="224"/>
        <end position="239"/>
    </location>
</feature>
<feature type="region of interest" description="Disordered" evidence="1">
    <location>
        <begin position="596"/>
        <end position="628"/>
    </location>
</feature>
<gene>
    <name evidence="2" type="primary">FA60A</name>
</gene>
<proteinExistence type="evidence at transcript level"/>